<sequence length="141" mass="16204">MLKLLCSRYLLGRYTHTSMISSLISAEIQQKQKLLDTLRSIPLNKPPHISERKEILQIYPSSEEDHREIQVAFSNKDITFSSDFVDNILEVMVIGGRLKMNFIPDGYDPLPSVLYPDHYELFNISIPKAKQLLFLSGHKGK</sequence>
<organism evidence="1 2">
    <name type="scientific">Thelohanellus kitauei</name>
    <name type="common">Myxosporean</name>
    <dbReference type="NCBI Taxonomy" id="669202"/>
    <lineage>
        <taxon>Eukaryota</taxon>
        <taxon>Metazoa</taxon>
        <taxon>Cnidaria</taxon>
        <taxon>Myxozoa</taxon>
        <taxon>Myxosporea</taxon>
        <taxon>Bivalvulida</taxon>
        <taxon>Platysporina</taxon>
        <taxon>Myxobolidae</taxon>
        <taxon>Thelohanellus</taxon>
    </lineage>
</organism>
<accession>A0A0C2ITU3</accession>
<proteinExistence type="predicted"/>
<comment type="caution">
    <text evidence="1">The sequence shown here is derived from an EMBL/GenBank/DDBJ whole genome shotgun (WGS) entry which is preliminary data.</text>
</comment>
<dbReference type="Proteomes" id="UP000031668">
    <property type="component" value="Unassembled WGS sequence"/>
</dbReference>
<dbReference type="AlphaFoldDB" id="A0A0C2ITU3"/>
<protein>
    <submittedName>
        <fullName evidence="1">Uncharacterized protein</fullName>
    </submittedName>
</protein>
<keyword evidence="2" id="KW-1185">Reference proteome</keyword>
<evidence type="ECO:0000313" key="1">
    <source>
        <dbReference type="EMBL" id="KII60222.1"/>
    </source>
</evidence>
<reference evidence="1 2" key="1">
    <citation type="journal article" date="2014" name="Genome Biol. Evol.">
        <title>The genome of the myxosporean Thelohanellus kitauei shows adaptations to nutrient acquisition within its fish host.</title>
        <authorList>
            <person name="Yang Y."/>
            <person name="Xiong J."/>
            <person name="Zhou Z."/>
            <person name="Huo F."/>
            <person name="Miao W."/>
            <person name="Ran C."/>
            <person name="Liu Y."/>
            <person name="Zhang J."/>
            <person name="Feng J."/>
            <person name="Wang M."/>
            <person name="Wang M."/>
            <person name="Wang L."/>
            <person name="Yao B."/>
        </authorList>
    </citation>
    <scope>NUCLEOTIDE SEQUENCE [LARGE SCALE GENOMIC DNA]</scope>
    <source>
        <strain evidence="1">Wuqing</strain>
    </source>
</reference>
<evidence type="ECO:0000313" key="2">
    <source>
        <dbReference type="Proteomes" id="UP000031668"/>
    </source>
</evidence>
<gene>
    <name evidence="1" type="ORF">RF11_13384</name>
</gene>
<name>A0A0C2ITU3_THEKT</name>
<dbReference type="EMBL" id="JWZT01005751">
    <property type="protein sequence ID" value="KII60222.1"/>
    <property type="molecule type" value="Genomic_DNA"/>
</dbReference>